<dbReference type="GO" id="GO:0055085">
    <property type="term" value="P:transmembrane transport"/>
    <property type="evidence" value="ECO:0007669"/>
    <property type="project" value="InterPro"/>
</dbReference>
<dbReference type="Gene3D" id="1.10.3720.10">
    <property type="entry name" value="MetI-like"/>
    <property type="match status" value="1"/>
</dbReference>
<evidence type="ECO:0000256" key="7">
    <source>
        <dbReference type="RuleBase" id="RU363032"/>
    </source>
</evidence>
<proteinExistence type="inferred from homology"/>
<keyword evidence="5 7" id="KW-1133">Transmembrane helix</keyword>
<dbReference type="InterPro" id="IPR000515">
    <property type="entry name" value="MetI-like"/>
</dbReference>
<accession>A0A9D5R7M8</accession>
<dbReference type="SUPFAM" id="SSF161098">
    <property type="entry name" value="MetI-like"/>
    <property type="match status" value="1"/>
</dbReference>
<feature type="domain" description="ABC transmembrane type-1" evidence="8">
    <location>
        <begin position="81"/>
        <end position="298"/>
    </location>
</feature>
<sequence>MPVTKKKERRRRRRWHKNKLQLLSMCTIPMLLVFVFQYLPMGGLVLAFKDYRYDLGIFGSSWVGMKNFNFVLRSNDFFRIARNTIVLNALFIIVGLIVAVALAIMLYDVKRRIFVKTYQTILIIPYYLSWVIVGYMTYAMLNPAYGTINSMLQMFGLNKVDWYGEPVYWPAILTIANTWKNMGINCVMYYAALMGIDHSYFEAAEIDGANKWQVTRYITIPSLVPLMTILTILSIGNIFRADFGLFYQLTRDVGALYSTTDVMDTYIYRVMRSIGDIPMSTAVGFLQSIVGFVLVLLTNYIVNRIEPDNALF</sequence>
<feature type="transmembrane region" description="Helical" evidence="7">
    <location>
        <begin position="85"/>
        <end position="109"/>
    </location>
</feature>
<feature type="transmembrane region" description="Helical" evidence="7">
    <location>
        <begin position="121"/>
        <end position="141"/>
    </location>
</feature>
<gene>
    <name evidence="9" type="ORF">INF28_00755</name>
</gene>
<keyword evidence="4 7" id="KW-0812">Transmembrane</keyword>
<protein>
    <submittedName>
        <fullName evidence="9">Sugar ABC transporter permease</fullName>
    </submittedName>
</protein>
<keyword evidence="6 7" id="KW-0472">Membrane</keyword>
<dbReference type="GO" id="GO:0005886">
    <property type="term" value="C:plasma membrane"/>
    <property type="evidence" value="ECO:0007669"/>
    <property type="project" value="UniProtKB-SubCell"/>
</dbReference>
<dbReference type="Pfam" id="PF00528">
    <property type="entry name" value="BPD_transp_1"/>
    <property type="match status" value="1"/>
</dbReference>
<reference evidence="9" key="1">
    <citation type="submission" date="2020-10" db="EMBL/GenBank/DDBJ databases">
        <title>ChiBAC.</title>
        <authorList>
            <person name="Zenner C."/>
            <person name="Hitch T.C.A."/>
            <person name="Clavel T."/>
        </authorList>
    </citation>
    <scope>NUCLEOTIDE SEQUENCE</scope>
    <source>
        <strain evidence="9">DSM 107454</strain>
    </source>
</reference>
<evidence type="ECO:0000259" key="8">
    <source>
        <dbReference type="PROSITE" id="PS50928"/>
    </source>
</evidence>
<organism evidence="9 10">
    <name type="scientific">Ructibacterium gallinarum</name>
    <dbReference type="NCBI Taxonomy" id="2779355"/>
    <lineage>
        <taxon>Bacteria</taxon>
        <taxon>Bacillati</taxon>
        <taxon>Bacillota</taxon>
        <taxon>Clostridia</taxon>
        <taxon>Eubacteriales</taxon>
        <taxon>Oscillospiraceae</taxon>
        <taxon>Ructibacterium</taxon>
    </lineage>
</organism>
<evidence type="ECO:0000256" key="3">
    <source>
        <dbReference type="ARBA" id="ARBA00022475"/>
    </source>
</evidence>
<evidence type="ECO:0000256" key="1">
    <source>
        <dbReference type="ARBA" id="ARBA00004651"/>
    </source>
</evidence>
<evidence type="ECO:0000256" key="5">
    <source>
        <dbReference type="ARBA" id="ARBA00022989"/>
    </source>
</evidence>
<feature type="transmembrane region" description="Helical" evidence="7">
    <location>
        <begin position="217"/>
        <end position="239"/>
    </location>
</feature>
<comment type="similarity">
    <text evidence="7">Belongs to the binding-protein-dependent transport system permease family.</text>
</comment>
<dbReference type="Proteomes" id="UP000806542">
    <property type="component" value="Unassembled WGS sequence"/>
</dbReference>
<feature type="transmembrane region" description="Helical" evidence="7">
    <location>
        <begin position="20"/>
        <end position="39"/>
    </location>
</feature>
<dbReference type="PROSITE" id="PS50928">
    <property type="entry name" value="ABC_TM1"/>
    <property type="match status" value="1"/>
</dbReference>
<dbReference type="PANTHER" id="PTHR43227">
    <property type="entry name" value="BLL4140 PROTEIN"/>
    <property type="match status" value="1"/>
</dbReference>
<dbReference type="PANTHER" id="PTHR43227:SF11">
    <property type="entry name" value="BLL4140 PROTEIN"/>
    <property type="match status" value="1"/>
</dbReference>
<comment type="caution">
    <text evidence="9">The sequence shown here is derived from an EMBL/GenBank/DDBJ whole genome shotgun (WGS) entry which is preliminary data.</text>
</comment>
<name>A0A9D5R7M8_9FIRM</name>
<dbReference type="AlphaFoldDB" id="A0A9D5R7M8"/>
<keyword evidence="3" id="KW-1003">Cell membrane</keyword>
<evidence type="ECO:0000313" key="10">
    <source>
        <dbReference type="Proteomes" id="UP000806542"/>
    </source>
</evidence>
<dbReference type="InterPro" id="IPR035906">
    <property type="entry name" value="MetI-like_sf"/>
</dbReference>
<dbReference type="EMBL" id="JADCKB010000001">
    <property type="protein sequence ID" value="MBE5038997.1"/>
    <property type="molecule type" value="Genomic_DNA"/>
</dbReference>
<keyword evidence="2 7" id="KW-0813">Transport</keyword>
<evidence type="ECO:0000256" key="2">
    <source>
        <dbReference type="ARBA" id="ARBA00022448"/>
    </source>
</evidence>
<evidence type="ECO:0000313" key="9">
    <source>
        <dbReference type="EMBL" id="MBE5038997.1"/>
    </source>
</evidence>
<dbReference type="CDD" id="cd06261">
    <property type="entry name" value="TM_PBP2"/>
    <property type="match status" value="1"/>
</dbReference>
<feature type="transmembrane region" description="Helical" evidence="7">
    <location>
        <begin position="279"/>
        <end position="302"/>
    </location>
</feature>
<dbReference type="InterPro" id="IPR050809">
    <property type="entry name" value="UgpAE/MalFG_permease"/>
</dbReference>
<keyword evidence="10" id="KW-1185">Reference proteome</keyword>
<evidence type="ECO:0000256" key="6">
    <source>
        <dbReference type="ARBA" id="ARBA00023136"/>
    </source>
</evidence>
<comment type="subcellular location">
    <subcellularLocation>
        <location evidence="1 7">Cell membrane</location>
        <topology evidence="1 7">Multi-pass membrane protein</topology>
    </subcellularLocation>
</comment>
<evidence type="ECO:0000256" key="4">
    <source>
        <dbReference type="ARBA" id="ARBA00022692"/>
    </source>
</evidence>